<name>A0A0W7WM82_9RHOB</name>
<feature type="domain" description="Glucose/Sorbosone dehydrogenase" evidence="1">
    <location>
        <begin position="24"/>
        <end position="348"/>
    </location>
</feature>
<protein>
    <recommendedName>
        <fullName evidence="1">Glucose/Sorbosone dehydrogenase domain-containing protein</fullName>
    </recommendedName>
</protein>
<reference evidence="2 3" key="1">
    <citation type="submission" date="2015-12" db="EMBL/GenBank/DDBJ databases">
        <authorList>
            <person name="Shamseldin A."/>
            <person name="Moawad H."/>
            <person name="Abd El-Rahim W.M."/>
            <person name="Sadowsky M.J."/>
        </authorList>
    </citation>
    <scope>NUCLEOTIDE SEQUENCE [LARGE SCALE GENOMIC DNA]</scope>
    <source>
        <strain evidence="2 3">SJ5A-1</strain>
    </source>
</reference>
<accession>A0A0W7WM82</accession>
<organism evidence="2 3">
    <name type="scientific">Pseudoponticoccus marisrubri</name>
    <dbReference type="NCBI Taxonomy" id="1685382"/>
    <lineage>
        <taxon>Bacteria</taxon>
        <taxon>Pseudomonadati</taxon>
        <taxon>Pseudomonadota</taxon>
        <taxon>Alphaproteobacteria</taxon>
        <taxon>Rhodobacterales</taxon>
        <taxon>Roseobacteraceae</taxon>
        <taxon>Pseudoponticoccus</taxon>
    </lineage>
</organism>
<dbReference type="PANTHER" id="PTHR19328">
    <property type="entry name" value="HEDGEHOG-INTERACTING PROTEIN"/>
    <property type="match status" value="1"/>
</dbReference>
<proteinExistence type="predicted"/>
<dbReference type="InterPro" id="IPR011041">
    <property type="entry name" value="Quinoprot_gluc/sorb_DH_b-prop"/>
</dbReference>
<dbReference type="STRING" id="1685382.AVJ23_07735"/>
<gene>
    <name evidence="2" type="ORF">AVJ23_07735</name>
</gene>
<sequence length="355" mass="38209">MPLQVAALETAAGEMRATEVVRGLDTPWAFDFLPDGTILVTERGGRLLALGAGAAPVELSGLPRIRVDGQGGLLDIMVPRDFDQSRELFFTYAKRQGLRGSGTAVYRAELSEDGTRLQNGRTIFEIARGTGGGFHFGARLVEARDGTLFVTIGDRGDAPKAQDLSMHNGSVLRITRDGDALSDNPFVGQDGARPEIWSYGHRNAQGAALDPQGRLWVAEHGARGGDEVNLVERGVNYGWPVISYGVNYDGSKIGEGTARDGMAQPVHYWDPSIAPSGMAFYTGAVVPDWQGDAFVGSLKFDYISRLSGDPLREVERIEGPETQRVRDVMQGPDGALWFLSVGQGALYRLAPATDG</sequence>
<dbReference type="Pfam" id="PF07995">
    <property type="entry name" value="GSDH"/>
    <property type="match status" value="1"/>
</dbReference>
<keyword evidence="3" id="KW-1185">Reference proteome</keyword>
<evidence type="ECO:0000313" key="3">
    <source>
        <dbReference type="Proteomes" id="UP000054396"/>
    </source>
</evidence>
<evidence type="ECO:0000259" key="1">
    <source>
        <dbReference type="Pfam" id="PF07995"/>
    </source>
</evidence>
<dbReference type="Proteomes" id="UP000054396">
    <property type="component" value="Unassembled WGS sequence"/>
</dbReference>
<dbReference type="SUPFAM" id="SSF50952">
    <property type="entry name" value="Soluble quinoprotein glucose dehydrogenase"/>
    <property type="match status" value="1"/>
</dbReference>
<dbReference type="InterPro" id="IPR011042">
    <property type="entry name" value="6-blade_b-propeller_TolB-like"/>
</dbReference>
<dbReference type="AlphaFoldDB" id="A0A0W7WM82"/>
<evidence type="ECO:0000313" key="2">
    <source>
        <dbReference type="EMBL" id="KUF11699.1"/>
    </source>
</evidence>
<dbReference type="PANTHER" id="PTHR19328:SF75">
    <property type="entry name" value="ALDOSE SUGAR DEHYDROGENASE YLII"/>
    <property type="match status" value="1"/>
</dbReference>
<dbReference type="Gene3D" id="2.120.10.30">
    <property type="entry name" value="TolB, C-terminal domain"/>
    <property type="match status" value="1"/>
</dbReference>
<dbReference type="InterPro" id="IPR012938">
    <property type="entry name" value="Glc/Sorbosone_DH"/>
</dbReference>
<comment type="caution">
    <text evidence="2">The sequence shown here is derived from an EMBL/GenBank/DDBJ whole genome shotgun (WGS) entry which is preliminary data.</text>
</comment>
<dbReference type="EMBL" id="LPXO01000003">
    <property type="protein sequence ID" value="KUF11699.1"/>
    <property type="molecule type" value="Genomic_DNA"/>
</dbReference>